<keyword evidence="2" id="KW-0238">DNA-binding</keyword>
<evidence type="ECO:0000256" key="1">
    <source>
        <dbReference type="ARBA" id="ARBA00023015"/>
    </source>
</evidence>
<comment type="caution">
    <text evidence="5">The sequence shown here is derived from an EMBL/GenBank/DDBJ whole genome shotgun (WGS) entry which is preliminary data.</text>
</comment>
<evidence type="ECO:0000259" key="4">
    <source>
        <dbReference type="SMART" id="SM00418"/>
    </source>
</evidence>
<dbReference type="Proteomes" id="UP000675781">
    <property type="component" value="Unassembled WGS sequence"/>
</dbReference>
<gene>
    <name evidence="5" type="ORF">KDL01_14230</name>
</gene>
<dbReference type="InterPro" id="IPR036388">
    <property type="entry name" value="WH-like_DNA-bd_sf"/>
</dbReference>
<dbReference type="SUPFAM" id="SSF46785">
    <property type="entry name" value="Winged helix' DNA-binding domain"/>
    <property type="match status" value="1"/>
</dbReference>
<dbReference type="RefSeq" id="WP_212528949.1">
    <property type="nucleotide sequence ID" value="NZ_JAGSOG010000058.1"/>
</dbReference>
<evidence type="ECO:0000313" key="5">
    <source>
        <dbReference type="EMBL" id="MBR7834428.1"/>
    </source>
</evidence>
<protein>
    <submittedName>
        <fullName evidence="5">Helix-turn-helix transcriptional regulator</fullName>
    </submittedName>
</protein>
<dbReference type="InterPro" id="IPR036390">
    <property type="entry name" value="WH_DNA-bd_sf"/>
</dbReference>
<dbReference type="InterPro" id="IPR051081">
    <property type="entry name" value="HTH_MetalResp_TranReg"/>
</dbReference>
<proteinExistence type="predicted"/>
<dbReference type="AlphaFoldDB" id="A0A941ENY2"/>
<dbReference type="Gene3D" id="1.10.10.10">
    <property type="entry name" value="Winged helix-like DNA-binding domain superfamily/Winged helix DNA-binding domain"/>
    <property type="match status" value="1"/>
</dbReference>
<dbReference type="PANTHER" id="PTHR33154:SF15">
    <property type="entry name" value="REGULATORY PROTEIN ARSR"/>
    <property type="match status" value="1"/>
</dbReference>
<evidence type="ECO:0000256" key="2">
    <source>
        <dbReference type="ARBA" id="ARBA00023125"/>
    </source>
</evidence>
<keyword evidence="1" id="KW-0805">Transcription regulation</keyword>
<evidence type="ECO:0000256" key="3">
    <source>
        <dbReference type="ARBA" id="ARBA00023163"/>
    </source>
</evidence>
<dbReference type="EMBL" id="JAGSOG010000058">
    <property type="protein sequence ID" value="MBR7834428.1"/>
    <property type="molecule type" value="Genomic_DNA"/>
</dbReference>
<sequence>MTEPRRLTDPDVLKALTHPLRRRIFRLLREQGPAMVTSLAERAGADPGQISYHLRELAKRGFIEEAPELARDRREHWWRAATGSYGWSSTDFEDPAGRAVAETAERLQIEESFERLRAYHSVRPAWSREWLDAATAGTSGMRLTPEELSALSRELGEVLWRWAEVGRVDPKLRPEERPQDGREHVFLFYHAFPEQS</sequence>
<reference evidence="5" key="1">
    <citation type="submission" date="2021-04" db="EMBL/GenBank/DDBJ databases">
        <title>Genome based classification of Actinospica acidithermotolerans sp. nov., an actinobacterium isolated from an Indonesian hot spring.</title>
        <authorList>
            <person name="Kusuma A.B."/>
            <person name="Putra K.E."/>
            <person name="Nafisah S."/>
            <person name="Loh J."/>
            <person name="Nouioui I."/>
            <person name="Goodfellow M."/>
        </authorList>
    </citation>
    <scope>NUCLEOTIDE SEQUENCE</scope>
    <source>
        <strain evidence="5">CSCA 57</strain>
    </source>
</reference>
<accession>A0A941ENY2</accession>
<keyword evidence="3" id="KW-0804">Transcription</keyword>
<name>A0A941ENY2_9ACTN</name>
<dbReference type="GO" id="GO:0003700">
    <property type="term" value="F:DNA-binding transcription factor activity"/>
    <property type="evidence" value="ECO:0007669"/>
    <property type="project" value="InterPro"/>
</dbReference>
<evidence type="ECO:0000313" key="6">
    <source>
        <dbReference type="Proteomes" id="UP000675781"/>
    </source>
</evidence>
<dbReference type="InterPro" id="IPR001845">
    <property type="entry name" value="HTH_ArsR_DNA-bd_dom"/>
</dbReference>
<dbReference type="SMART" id="SM00418">
    <property type="entry name" value="HTH_ARSR"/>
    <property type="match status" value="1"/>
</dbReference>
<feature type="domain" description="HTH arsR-type" evidence="4">
    <location>
        <begin position="11"/>
        <end position="105"/>
    </location>
</feature>
<dbReference type="PANTHER" id="PTHR33154">
    <property type="entry name" value="TRANSCRIPTIONAL REGULATOR, ARSR FAMILY"/>
    <property type="match status" value="1"/>
</dbReference>
<dbReference type="Pfam" id="PF12840">
    <property type="entry name" value="HTH_20"/>
    <property type="match status" value="1"/>
</dbReference>
<organism evidence="5 6">
    <name type="scientific">Actinospica durhamensis</name>
    <dbReference type="NCBI Taxonomy" id="1508375"/>
    <lineage>
        <taxon>Bacteria</taxon>
        <taxon>Bacillati</taxon>
        <taxon>Actinomycetota</taxon>
        <taxon>Actinomycetes</taxon>
        <taxon>Catenulisporales</taxon>
        <taxon>Actinospicaceae</taxon>
        <taxon>Actinospica</taxon>
    </lineage>
</organism>
<keyword evidence="6" id="KW-1185">Reference proteome</keyword>
<dbReference type="GO" id="GO:0003677">
    <property type="term" value="F:DNA binding"/>
    <property type="evidence" value="ECO:0007669"/>
    <property type="project" value="UniProtKB-KW"/>
</dbReference>